<proteinExistence type="predicted"/>
<sequence length="204" mass="23713">MSCRNCGFVLESQPQNTNISDSLISQILRGQRPLLDSDHALLNAEIVELEQLQSRYAAQLEEIRLRQCAVLKALECRKSIYAPIRRLPRDILIEIFDSICESWWQEADDNWRLRQRRDSLDISGPIWLLDRVCGLWKDTLHISSASWARKLVVRAPFSTYGLEILRTYLEHTGEHLLNLHVDCTVATRDKEIMSLLVRSWKNLS</sequence>
<evidence type="ECO:0008006" key="3">
    <source>
        <dbReference type="Google" id="ProtNLM"/>
    </source>
</evidence>
<dbReference type="EMBL" id="JAUEPR010000007">
    <property type="protein sequence ID" value="KAK0482293.1"/>
    <property type="molecule type" value="Genomic_DNA"/>
</dbReference>
<dbReference type="Proteomes" id="UP001175227">
    <property type="component" value="Unassembled WGS sequence"/>
</dbReference>
<evidence type="ECO:0000313" key="2">
    <source>
        <dbReference type="Proteomes" id="UP001175227"/>
    </source>
</evidence>
<accession>A0AA39UD43</accession>
<name>A0AA39UD43_9AGAR</name>
<evidence type="ECO:0000313" key="1">
    <source>
        <dbReference type="EMBL" id="KAK0482293.1"/>
    </source>
</evidence>
<dbReference type="AlphaFoldDB" id="A0AA39UD43"/>
<keyword evidence="2" id="KW-1185">Reference proteome</keyword>
<protein>
    <recommendedName>
        <fullName evidence="3">F-box domain-containing protein</fullName>
    </recommendedName>
</protein>
<comment type="caution">
    <text evidence="1">The sequence shown here is derived from an EMBL/GenBank/DDBJ whole genome shotgun (WGS) entry which is preliminary data.</text>
</comment>
<organism evidence="1 2">
    <name type="scientific">Armillaria novae-zelandiae</name>
    <dbReference type="NCBI Taxonomy" id="153914"/>
    <lineage>
        <taxon>Eukaryota</taxon>
        <taxon>Fungi</taxon>
        <taxon>Dikarya</taxon>
        <taxon>Basidiomycota</taxon>
        <taxon>Agaricomycotina</taxon>
        <taxon>Agaricomycetes</taxon>
        <taxon>Agaricomycetidae</taxon>
        <taxon>Agaricales</taxon>
        <taxon>Marasmiineae</taxon>
        <taxon>Physalacriaceae</taxon>
        <taxon>Armillaria</taxon>
    </lineage>
</organism>
<gene>
    <name evidence="1" type="ORF">IW261DRAFT_1678018</name>
</gene>
<reference evidence="1" key="1">
    <citation type="submission" date="2023-06" db="EMBL/GenBank/DDBJ databases">
        <authorList>
            <consortium name="Lawrence Berkeley National Laboratory"/>
            <person name="Ahrendt S."/>
            <person name="Sahu N."/>
            <person name="Indic B."/>
            <person name="Wong-Bajracharya J."/>
            <person name="Merenyi Z."/>
            <person name="Ke H.-M."/>
            <person name="Monk M."/>
            <person name="Kocsube S."/>
            <person name="Drula E."/>
            <person name="Lipzen A."/>
            <person name="Balint B."/>
            <person name="Henrissat B."/>
            <person name="Andreopoulos B."/>
            <person name="Martin F.M."/>
            <person name="Harder C.B."/>
            <person name="Rigling D."/>
            <person name="Ford K.L."/>
            <person name="Foster G.D."/>
            <person name="Pangilinan J."/>
            <person name="Papanicolaou A."/>
            <person name="Barry K."/>
            <person name="LaButti K."/>
            <person name="Viragh M."/>
            <person name="Koriabine M."/>
            <person name="Yan M."/>
            <person name="Riley R."/>
            <person name="Champramary S."/>
            <person name="Plett K.L."/>
            <person name="Tsai I.J."/>
            <person name="Slot J."/>
            <person name="Sipos G."/>
            <person name="Plett J."/>
            <person name="Nagy L.G."/>
            <person name="Grigoriev I.V."/>
        </authorList>
    </citation>
    <scope>NUCLEOTIDE SEQUENCE</scope>
    <source>
        <strain evidence="1">ICMP 16352</strain>
    </source>
</reference>